<feature type="compositionally biased region" description="Low complexity" evidence="1">
    <location>
        <begin position="109"/>
        <end position="118"/>
    </location>
</feature>
<feature type="region of interest" description="Disordered" evidence="1">
    <location>
        <begin position="74"/>
        <end position="139"/>
    </location>
</feature>
<dbReference type="SUPFAM" id="SSF56112">
    <property type="entry name" value="Protein kinase-like (PK-like)"/>
    <property type="match status" value="1"/>
</dbReference>
<gene>
    <name evidence="3" type="ORF">GCM10022224_066220</name>
</gene>
<dbReference type="Gene3D" id="3.90.1200.10">
    <property type="match status" value="1"/>
</dbReference>
<organism evidence="3 4">
    <name type="scientific">Nonomuraea antimicrobica</name>
    <dbReference type="NCBI Taxonomy" id="561173"/>
    <lineage>
        <taxon>Bacteria</taxon>
        <taxon>Bacillati</taxon>
        <taxon>Actinomycetota</taxon>
        <taxon>Actinomycetes</taxon>
        <taxon>Streptosporangiales</taxon>
        <taxon>Streptosporangiaceae</taxon>
        <taxon>Nonomuraea</taxon>
    </lineage>
</organism>
<dbReference type="Pfam" id="PF01636">
    <property type="entry name" value="APH"/>
    <property type="match status" value="1"/>
</dbReference>
<proteinExistence type="predicted"/>
<keyword evidence="4" id="KW-1185">Reference proteome</keyword>
<dbReference type="InterPro" id="IPR011009">
    <property type="entry name" value="Kinase-like_dom_sf"/>
</dbReference>
<evidence type="ECO:0000313" key="4">
    <source>
        <dbReference type="Proteomes" id="UP001500902"/>
    </source>
</evidence>
<feature type="compositionally biased region" description="Basic and acidic residues" evidence="1">
    <location>
        <begin position="89"/>
        <end position="104"/>
    </location>
</feature>
<feature type="domain" description="Aminoglycoside phosphotransferase" evidence="2">
    <location>
        <begin position="199"/>
        <end position="365"/>
    </location>
</feature>
<dbReference type="Proteomes" id="UP001500902">
    <property type="component" value="Unassembled WGS sequence"/>
</dbReference>
<comment type="caution">
    <text evidence="3">The sequence shown here is derived from an EMBL/GenBank/DDBJ whole genome shotgun (WGS) entry which is preliminary data.</text>
</comment>
<name>A0ABP7CMH3_9ACTN</name>
<dbReference type="InterPro" id="IPR002575">
    <property type="entry name" value="Aminoglycoside_PTrfase"/>
</dbReference>
<accession>A0ABP7CMH3</accession>
<dbReference type="EMBL" id="BAAAZP010000121">
    <property type="protein sequence ID" value="GAA3691438.1"/>
    <property type="molecule type" value="Genomic_DNA"/>
</dbReference>
<sequence>MEVLKANRALLNRLLPDADLGDVTVHEGQFHQVVIGADRVVCLARTDAAAARLPQRAATLRVLAGLDLGFRIPEPLQERSRQKTGKGLPRHEAGDTAEPRHEHPPLAPSTPSAPLSASARDDGGAEPADGVTAEHDVSRADEVRREYGDGCADRAMCACACGDDWVDGIRCACGDGWVGEIRCACGDGCVDEVTCACGDGRVDDVRFLVLSRVPGAPLEVGMVADPEVAEVVASQYVALLTGLGEAASRAGEEARAVLTTAEGRWRQFAADVRTELYRLMPEDGRLLAERQLAALDDLPDLAVAVVHGDLGAENVLWERDDDGLPRLSGVVDWDEVSIGDPAEDLAALGASYGDGFLERVLRLGGWRDDDDLRRRITTIRGTFALQQALSALRDGDQVELADGLTGYVAIRGDVG</sequence>
<evidence type="ECO:0000259" key="2">
    <source>
        <dbReference type="Pfam" id="PF01636"/>
    </source>
</evidence>
<reference evidence="4" key="1">
    <citation type="journal article" date="2019" name="Int. J. Syst. Evol. Microbiol.">
        <title>The Global Catalogue of Microorganisms (GCM) 10K type strain sequencing project: providing services to taxonomists for standard genome sequencing and annotation.</title>
        <authorList>
            <consortium name="The Broad Institute Genomics Platform"/>
            <consortium name="The Broad Institute Genome Sequencing Center for Infectious Disease"/>
            <person name="Wu L."/>
            <person name="Ma J."/>
        </authorList>
    </citation>
    <scope>NUCLEOTIDE SEQUENCE [LARGE SCALE GENOMIC DNA]</scope>
    <source>
        <strain evidence="4">JCM 16904</strain>
    </source>
</reference>
<protein>
    <recommendedName>
        <fullName evidence="2">Aminoglycoside phosphotransferase domain-containing protein</fullName>
    </recommendedName>
</protein>
<evidence type="ECO:0000313" key="3">
    <source>
        <dbReference type="EMBL" id="GAA3691438.1"/>
    </source>
</evidence>
<evidence type="ECO:0000256" key="1">
    <source>
        <dbReference type="SAM" id="MobiDB-lite"/>
    </source>
</evidence>